<protein>
    <recommendedName>
        <fullName evidence="4">Cell division control protein 14</fullName>
    </recommendedName>
</protein>
<comment type="caution">
    <text evidence="2">The sequence shown here is derived from an EMBL/GenBank/DDBJ whole genome shotgun (WGS) entry which is preliminary data.</text>
</comment>
<organism evidence="2 3">
    <name type="scientific">Agaricus bisporus var. burnettii</name>
    <dbReference type="NCBI Taxonomy" id="192524"/>
    <lineage>
        <taxon>Eukaryota</taxon>
        <taxon>Fungi</taxon>
        <taxon>Dikarya</taxon>
        <taxon>Basidiomycota</taxon>
        <taxon>Agaricomycotina</taxon>
        <taxon>Agaricomycetes</taxon>
        <taxon>Agaricomycetidae</taxon>
        <taxon>Agaricales</taxon>
        <taxon>Agaricineae</taxon>
        <taxon>Agaricaceae</taxon>
        <taxon>Agaricus</taxon>
    </lineage>
</organism>
<evidence type="ECO:0000313" key="2">
    <source>
        <dbReference type="EMBL" id="KAF7776652.1"/>
    </source>
</evidence>
<accession>A0A8H7F4I9</accession>
<name>A0A8H7F4I9_AGABI</name>
<gene>
    <name evidence="2" type="ORF">Agabi119p4_5045</name>
</gene>
<dbReference type="PANTHER" id="PTHR34065:SF1">
    <property type="entry name" value="CELL DIVISION CONTROL PROTEIN 14"/>
    <property type="match status" value="1"/>
</dbReference>
<feature type="compositionally biased region" description="Basic residues" evidence="1">
    <location>
        <begin position="262"/>
        <end position="273"/>
    </location>
</feature>
<dbReference type="Pfam" id="PF08045">
    <property type="entry name" value="CDC14"/>
    <property type="match status" value="1"/>
</dbReference>
<evidence type="ECO:0008006" key="4">
    <source>
        <dbReference type="Google" id="ProtNLM"/>
    </source>
</evidence>
<dbReference type="InterPro" id="IPR012535">
    <property type="entry name" value="Cell_div_Cdc14"/>
</dbReference>
<dbReference type="AlphaFoldDB" id="A0A8H7F4I9"/>
<reference evidence="2 3" key="1">
    <citation type="journal article" name="Sci. Rep.">
        <title>Telomere-to-telomere assembled and centromere annotated genomes of the two main subspecies of the button mushroom Agaricus bisporus reveal especially polymorphic chromosome ends.</title>
        <authorList>
            <person name="Sonnenberg A.S.M."/>
            <person name="Sedaghat-Telgerd N."/>
            <person name="Lavrijssen B."/>
            <person name="Ohm R.A."/>
            <person name="Hendrickx P.M."/>
            <person name="Scholtmeijer K."/>
            <person name="Baars J.J.P."/>
            <person name="van Peer A."/>
        </authorList>
    </citation>
    <scope>NUCLEOTIDE SEQUENCE [LARGE SCALE GENOMIC DNA]</scope>
    <source>
        <strain evidence="2 3">H119_p4</strain>
    </source>
</reference>
<dbReference type="Proteomes" id="UP000629468">
    <property type="component" value="Unassembled WGS sequence"/>
</dbReference>
<evidence type="ECO:0000256" key="1">
    <source>
        <dbReference type="SAM" id="MobiDB-lite"/>
    </source>
</evidence>
<dbReference type="EMBL" id="JABXXO010000006">
    <property type="protein sequence ID" value="KAF7776652.1"/>
    <property type="molecule type" value="Genomic_DNA"/>
</dbReference>
<feature type="compositionally biased region" description="Low complexity" evidence="1">
    <location>
        <begin position="275"/>
        <end position="293"/>
    </location>
</feature>
<feature type="region of interest" description="Disordered" evidence="1">
    <location>
        <begin position="229"/>
        <end position="295"/>
    </location>
</feature>
<sequence length="335" mass="36617">MDDGEELRSCIQDALDELCSPRTTLDAKTRALDRLEEQIATSCLAVSNYQGPEGSWDSFLALQYTFECNIPSRLISWISASTPKLEQAAGTGTSEERTLTLQMAKGLSLIQGIGLSHESSKSYLSRKYCLEVLLDLLLTSRHLTSSKKDEPSASTPNKQPGELPLTSSVLDTLLCILVDSPSALRVFESARGVESVVKILKRANTLRVVRMKCLEFLYFYLLDETDGLVPTPRSPSMTPNGYSYPGTPSLRLPLTKPSLHSTPRRPHHVRHGSRSSEMSSSSSSSSRSNSIFSNGKTDEIITTKLQGIVPGTVGFQVPCMPTRAKDDDVQEGSGL</sequence>
<dbReference type="PANTHER" id="PTHR34065">
    <property type="entry name" value="CELL DIVISION CONTROL PROTEIN 14"/>
    <property type="match status" value="1"/>
</dbReference>
<proteinExistence type="predicted"/>
<evidence type="ECO:0000313" key="3">
    <source>
        <dbReference type="Proteomes" id="UP000629468"/>
    </source>
</evidence>